<dbReference type="CDD" id="cd00075">
    <property type="entry name" value="HATPase"/>
    <property type="match status" value="1"/>
</dbReference>
<accession>A0ABQ0Y155</accession>
<keyword evidence="6" id="KW-0597">Phosphoprotein</keyword>
<dbReference type="InterPro" id="IPR003661">
    <property type="entry name" value="HisK_dim/P_dom"/>
</dbReference>
<keyword evidence="11" id="KW-0067">ATP-binding</keyword>
<dbReference type="InterPro" id="IPR004358">
    <property type="entry name" value="Sig_transdc_His_kin-like_C"/>
</dbReference>
<evidence type="ECO:0000256" key="7">
    <source>
        <dbReference type="ARBA" id="ARBA00022679"/>
    </source>
</evidence>
<dbReference type="Proteomes" id="UP000321057">
    <property type="component" value="Unassembled WGS sequence"/>
</dbReference>
<dbReference type="GeneID" id="93845225"/>
<evidence type="ECO:0000256" key="5">
    <source>
        <dbReference type="ARBA" id="ARBA00022475"/>
    </source>
</evidence>
<proteinExistence type="predicted"/>
<dbReference type="InterPro" id="IPR036890">
    <property type="entry name" value="HATPase_C_sf"/>
</dbReference>
<dbReference type="SUPFAM" id="SSF158472">
    <property type="entry name" value="HAMP domain-like"/>
    <property type="match status" value="1"/>
</dbReference>
<keyword evidence="14 15" id="KW-0472">Membrane</keyword>
<dbReference type="PANTHER" id="PTHR45528:SF12">
    <property type="entry name" value="SENSOR HISTIDINE KINASE ARSS"/>
    <property type="match status" value="1"/>
</dbReference>
<dbReference type="SMART" id="SM00387">
    <property type="entry name" value="HATPase_c"/>
    <property type="match status" value="1"/>
</dbReference>
<evidence type="ECO:0000256" key="13">
    <source>
        <dbReference type="ARBA" id="ARBA00023012"/>
    </source>
</evidence>
<name>A0ABQ0Y155_STAGA</name>
<keyword evidence="12 15" id="KW-1133">Transmembrane helix</keyword>
<evidence type="ECO:0000256" key="6">
    <source>
        <dbReference type="ARBA" id="ARBA00022553"/>
    </source>
</evidence>
<dbReference type="SUPFAM" id="SSF55874">
    <property type="entry name" value="ATPase domain of HSP90 chaperone/DNA topoisomerase II/histidine kinase"/>
    <property type="match status" value="1"/>
</dbReference>
<gene>
    <name evidence="18" type="primary">arlS</name>
    <name evidence="18" type="ORF">SGA02_09460</name>
</gene>
<dbReference type="Pfam" id="PF18719">
    <property type="entry name" value="ArlS_N"/>
    <property type="match status" value="1"/>
</dbReference>
<keyword evidence="9" id="KW-0547">Nucleotide-binding</keyword>
<feature type="transmembrane region" description="Helical" evidence="15">
    <location>
        <begin position="12"/>
        <end position="33"/>
    </location>
</feature>
<dbReference type="SMART" id="SM00388">
    <property type="entry name" value="HisKA"/>
    <property type="match status" value="1"/>
</dbReference>
<dbReference type="Gene3D" id="3.30.565.10">
    <property type="entry name" value="Histidine kinase-like ATPase, C-terminal domain"/>
    <property type="match status" value="1"/>
</dbReference>
<comment type="subcellular location">
    <subcellularLocation>
        <location evidence="2">Cell membrane</location>
        <topology evidence="2">Multi-pass membrane protein</topology>
    </subcellularLocation>
</comment>
<evidence type="ECO:0000313" key="18">
    <source>
        <dbReference type="EMBL" id="GEQ05118.1"/>
    </source>
</evidence>
<evidence type="ECO:0000259" key="16">
    <source>
        <dbReference type="PROSITE" id="PS50109"/>
    </source>
</evidence>
<comment type="catalytic activity">
    <reaction evidence="1">
        <text>ATP + protein L-histidine = ADP + protein N-phospho-L-histidine.</text>
        <dbReference type="EC" id="2.7.13.3"/>
    </reaction>
</comment>
<organism evidence="18 19">
    <name type="scientific">Staphylococcus gallinarum</name>
    <dbReference type="NCBI Taxonomy" id="1293"/>
    <lineage>
        <taxon>Bacteria</taxon>
        <taxon>Bacillati</taxon>
        <taxon>Bacillota</taxon>
        <taxon>Bacilli</taxon>
        <taxon>Bacillales</taxon>
        <taxon>Staphylococcaceae</taxon>
        <taxon>Staphylococcus</taxon>
    </lineage>
</organism>
<dbReference type="Gene3D" id="1.10.287.130">
    <property type="match status" value="1"/>
</dbReference>
<feature type="domain" description="Histidine kinase" evidence="16">
    <location>
        <begin position="239"/>
        <end position="451"/>
    </location>
</feature>
<keyword evidence="7" id="KW-0808">Transferase</keyword>
<evidence type="ECO:0000256" key="12">
    <source>
        <dbReference type="ARBA" id="ARBA00022989"/>
    </source>
</evidence>
<dbReference type="PANTHER" id="PTHR45528">
    <property type="entry name" value="SENSOR HISTIDINE KINASE CPXA"/>
    <property type="match status" value="1"/>
</dbReference>
<dbReference type="InterPro" id="IPR003660">
    <property type="entry name" value="HAMP_dom"/>
</dbReference>
<dbReference type="PRINTS" id="PR00344">
    <property type="entry name" value="BCTRLSENSOR"/>
</dbReference>
<feature type="domain" description="HAMP" evidence="17">
    <location>
        <begin position="178"/>
        <end position="231"/>
    </location>
</feature>
<reference evidence="18 19" key="1">
    <citation type="submission" date="2019-07" db="EMBL/GenBank/DDBJ databases">
        <title>Whole genome shotgun sequence of Staphylococcus gallinarum NBRC 109767.</title>
        <authorList>
            <person name="Hosoyama A."/>
            <person name="Uohara A."/>
            <person name="Ohji S."/>
            <person name="Ichikawa N."/>
        </authorList>
    </citation>
    <scope>NUCLEOTIDE SEQUENCE [LARGE SCALE GENOMIC DNA]</scope>
    <source>
        <strain evidence="18 19">NBRC 109767</strain>
    </source>
</reference>
<keyword evidence="8 15" id="KW-0812">Transmembrane</keyword>
<evidence type="ECO:0000256" key="8">
    <source>
        <dbReference type="ARBA" id="ARBA00022692"/>
    </source>
</evidence>
<evidence type="ECO:0000313" key="19">
    <source>
        <dbReference type="Proteomes" id="UP000321057"/>
    </source>
</evidence>
<dbReference type="PROSITE" id="PS50109">
    <property type="entry name" value="HIS_KIN"/>
    <property type="match status" value="1"/>
</dbReference>
<dbReference type="InterPro" id="IPR005467">
    <property type="entry name" value="His_kinase_dom"/>
</dbReference>
<dbReference type="Pfam" id="PF02518">
    <property type="entry name" value="HATPase_c"/>
    <property type="match status" value="1"/>
</dbReference>
<dbReference type="EC" id="2.7.13.3" evidence="3"/>
<dbReference type="CDD" id="cd00082">
    <property type="entry name" value="HisKA"/>
    <property type="match status" value="1"/>
</dbReference>
<evidence type="ECO:0000256" key="1">
    <source>
        <dbReference type="ARBA" id="ARBA00000085"/>
    </source>
</evidence>
<evidence type="ECO:0000256" key="4">
    <source>
        <dbReference type="ARBA" id="ARBA00015735"/>
    </source>
</evidence>
<evidence type="ECO:0000256" key="3">
    <source>
        <dbReference type="ARBA" id="ARBA00012438"/>
    </source>
</evidence>
<dbReference type="PROSITE" id="PS50885">
    <property type="entry name" value="HAMP"/>
    <property type="match status" value="1"/>
</dbReference>
<evidence type="ECO:0000256" key="9">
    <source>
        <dbReference type="ARBA" id="ARBA00022741"/>
    </source>
</evidence>
<feature type="transmembrane region" description="Helical" evidence="15">
    <location>
        <begin position="154"/>
        <end position="177"/>
    </location>
</feature>
<protein>
    <recommendedName>
        <fullName evidence="4">Signal transduction histidine-protein kinase ArlS</fullName>
        <ecNumber evidence="3">2.7.13.3</ecNumber>
    </recommendedName>
</protein>
<dbReference type="InterPro" id="IPR003594">
    <property type="entry name" value="HATPase_dom"/>
</dbReference>
<dbReference type="SUPFAM" id="SSF47384">
    <property type="entry name" value="Homodimeric domain of signal transducing histidine kinase"/>
    <property type="match status" value="1"/>
</dbReference>
<keyword evidence="13" id="KW-0902">Two-component regulatory system</keyword>
<keyword evidence="10 18" id="KW-0418">Kinase</keyword>
<dbReference type="Pfam" id="PF00512">
    <property type="entry name" value="HisKA"/>
    <property type="match status" value="1"/>
</dbReference>
<comment type="caution">
    <text evidence="18">The sequence shown here is derived from an EMBL/GenBank/DDBJ whole genome shotgun (WGS) entry which is preliminary data.</text>
</comment>
<evidence type="ECO:0000256" key="14">
    <source>
        <dbReference type="ARBA" id="ARBA00023136"/>
    </source>
</evidence>
<evidence type="ECO:0000256" key="15">
    <source>
        <dbReference type="SAM" id="Phobius"/>
    </source>
</evidence>
<evidence type="ECO:0000256" key="10">
    <source>
        <dbReference type="ARBA" id="ARBA00022777"/>
    </source>
</evidence>
<evidence type="ECO:0000256" key="11">
    <source>
        <dbReference type="ARBA" id="ARBA00022840"/>
    </source>
</evidence>
<evidence type="ECO:0000256" key="2">
    <source>
        <dbReference type="ARBA" id="ARBA00004651"/>
    </source>
</evidence>
<dbReference type="InterPro" id="IPR041610">
    <property type="entry name" value="ArlS_N"/>
</dbReference>
<evidence type="ECO:0000259" key="17">
    <source>
        <dbReference type="PROSITE" id="PS50885"/>
    </source>
</evidence>
<keyword evidence="19" id="KW-1185">Reference proteome</keyword>
<keyword evidence="5" id="KW-1003">Cell membrane</keyword>
<dbReference type="RefSeq" id="WP_042738693.1">
    <property type="nucleotide sequence ID" value="NZ_BKAX01000003.1"/>
</dbReference>
<dbReference type="Gene3D" id="6.10.340.10">
    <property type="match status" value="1"/>
</dbReference>
<dbReference type="GO" id="GO:0016301">
    <property type="term" value="F:kinase activity"/>
    <property type="evidence" value="ECO:0007669"/>
    <property type="project" value="UniProtKB-KW"/>
</dbReference>
<dbReference type="InterPro" id="IPR036097">
    <property type="entry name" value="HisK_dim/P_sf"/>
</dbReference>
<sequence length="451" mass="52674">MKQRKLRTKWMIITTTITFLTIFFFSIIIIFFLSSSLRHNELDEAERSSEDIQKLFDTKKLSEITPLDLNAALGNFQKVMLFNEDGKKIIETSNSHSIDISPRLQKTDINHVIVKNEHNNDYLVITRHIDMPNFKGYSVVVHSLEDYNALVSSLYFLALIFGVIATFITAIISYFFSSQITKPLILMSNKMQQIRRDGFQEKVELTTNYEETDNLIVTFNAMMYQLEESFNQQRQFVEDASHELRTPLQIIQGHLNLIQRWGKKDAAILEESLDISLEEMNRITKLVEELLLLTKDNTNTKFKELENVEINHEISSRIKSLEQLHQDYTFEFEPYAKPINIKIDRYQLEQVLIIFIDNAMKYDQINKYIHIQTNLKNKQISIEITDHGVGIPKEDIEFIFDRFYRVDKSRSRKLGGNGLGLSIAKKIIELNNGTIQVESELGKYTTFRIVF</sequence>
<dbReference type="InterPro" id="IPR050398">
    <property type="entry name" value="HssS/ArlS-like"/>
</dbReference>
<dbReference type="EMBL" id="BKAX01000003">
    <property type="protein sequence ID" value="GEQ05118.1"/>
    <property type="molecule type" value="Genomic_DNA"/>
</dbReference>